<accession>A0A2J7Q7I5</accession>
<sequence>KKLDTEVDVNKAWKTIRENIKISTKYSLGYYELKKHKPWFDEGCSKLSDQRKEAKLQWLQDPSAINWDNLNNIRHETRRHFRYKRREYPKNKSDELAVNGKNKNIGDLYTGINDFKRGYQPRSNLVKDENGDLLAVSHNILNRWRNYFSLLLNVHRVSAVRQTEIHTAEPLVPDPSPFETESAIAKLKQYKLPGSDQIPAELIQARGEILHSTRKIHNLLLFGMRKIA</sequence>
<dbReference type="Proteomes" id="UP000235965">
    <property type="component" value="Unassembled WGS sequence"/>
</dbReference>
<organism evidence="1 2">
    <name type="scientific">Cryptotermes secundus</name>
    <dbReference type="NCBI Taxonomy" id="105785"/>
    <lineage>
        <taxon>Eukaryota</taxon>
        <taxon>Metazoa</taxon>
        <taxon>Ecdysozoa</taxon>
        <taxon>Arthropoda</taxon>
        <taxon>Hexapoda</taxon>
        <taxon>Insecta</taxon>
        <taxon>Pterygota</taxon>
        <taxon>Neoptera</taxon>
        <taxon>Polyneoptera</taxon>
        <taxon>Dictyoptera</taxon>
        <taxon>Blattodea</taxon>
        <taxon>Blattoidea</taxon>
        <taxon>Termitoidae</taxon>
        <taxon>Kalotermitidae</taxon>
        <taxon>Cryptotermitinae</taxon>
        <taxon>Cryptotermes</taxon>
    </lineage>
</organism>
<dbReference type="InParanoid" id="A0A2J7Q7I5"/>
<proteinExistence type="predicted"/>
<dbReference type="STRING" id="105785.A0A2J7Q7I5"/>
<reference evidence="1 2" key="1">
    <citation type="submission" date="2017-12" db="EMBL/GenBank/DDBJ databases">
        <title>Hemimetabolous genomes reveal molecular basis of termite eusociality.</title>
        <authorList>
            <person name="Harrison M.C."/>
            <person name="Jongepier E."/>
            <person name="Robertson H.M."/>
            <person name="Arning N."/>
            <person name="Bitard-Feildel T."/>
            <person name="Chao H."/>
            <person name="Childers C.P."/>
            <person name="Dinh H."/>
            <person name="Doddapaneni H."/>
            <person name="Dugan S."/>
            <person name="Gowin J."/>
            <person name="Greiner C."/>
            <person name="Han Y."/>
            <person name="Hu H."/>
            <person name="Hughes D.S.T."/>
            <person name="Huylmans A.-K."/>
            <person name="Kemena C."/>
            <person name="Kremer L.P.M."/>
            <person name="Lee S.L."/>
            <person name="Lopez-Ezquerra A."/>
            <person name="Mallet L."/>
            <person name="Monroy-Kuhn J.M."/>
            <person name="Moser A."/>
            <person name="Murali S.C."/>
            <person name="Muzny D.M."/>
            <person name="Otani S."/>
            <person name="Piulachs M.-D."/>
            <person name="Poelchau M."/>
            <person name="Qu J."/>
            <person name="Schaub F."/>
            <person name="Wada-Katsumata A."/>
            <person name="Worley K.C."/>
            <person name="Xie Q."/>
            <person name="Ylla G."/>
            <person name="Poulsen M."/>
            <person name="Gibbs R.A."/>
            <person name="Schal C."/>
            <person name="Richards S."/>
            <person name="Belles X."/>
            <person name="Korb J."/>
            <person name="Bornberg-Bauer E."/>
        </authorList>
    </citation>
    <scope>NUCLEOTIDE SEQUENCE [LARGE SCALE GENOMIC DNA]</scope>
    <source>
        <tissue evidence="1">Whole body</tissue>
    </source>
</reference>
<dbReference type="EMBL" id="NEVH01017442">
    <property type="protein sequence ID" value="PNF24543.1"/>
    <property type="molecule type" value="Genomic_DNA"/>
</dbReference>
<dbReference type="AlphaFoldDB" id="A0A2J7Q7I5"/>
<name>A0A2J7Q7I5_9NEOP</name>
<gene>
    <name evidence="1" type="ORF">B7P43_G05401</name>
</gene>
<comment type="caution">
    <text evidence="1">The sequence shown here is derived from an EMBL/GenBank/DDBJ whole genome shotgun (WGS) entry which is preliminary data.</text>
</comment>
<evidence type="ECO:0000313" key="1">
    <source>
        <dbReference type="EMBL" id="PNF24543.1"/>
    </source>
</evidence>
<keyword evidence="2" id="KW-1185">Reference proteome</keyword>
<protein>
    <submittedName>
        <fullName evidence="1">Uncharacterized protein</fullName>
    </submittedName>
</protein>
<feature type="non-terminal residue" evidence="1">
    <location>
        <position position="1"/>
    </location>
</feature>
<evidence type="ECO:0000313" key="2">
    <source>
        <dbReference type="Proteomes" id="UP000235965"/>
    </source>
</evidence>